<accession>A0ABS2IK00</accession>
<evidence type="ECO:0000256" key="2">
    <source>
        <dbReference type="ARBA" id="ARBA00022729"/>
    </source>
</evidence>
<dbReference type="PANTHER" id="PTHR35936:SF25">
    <property type="entry name" value="ABC TRANSPORTER SUBSTRATE-BINDING PROTEIN"/>
    <property type="match status" value="1"/>
</dbReference>
<dbReference type="Gene3D" id="3.40.190.10">
    <property type="entry name" value="Periplasmic binding protein-like II"/>
    <property type="match status" value="2"/>
</dbReference>
<dbReference type="Pfam" id="PF00497">
    <property type="entry name" value="SBP_bac_3"/>
    <property type="match status" value="1"/>
</dbReference>
<evidence type="ECO:0000313" key="6">
    <source>
        <dbReference type="Proteomes" id="UP000717995"/>
    </source>
</evidence>
<dbReference type="RefSeq" id="WP_205349495.1">
    <property type="nucleotide sequence ID" value="NZ_JAFEUP010000005.1"/>
</dbReference>
<reference evidence="5 6" key="1">
    <citation type="submission" date="2021-02" db="EMBL/GenBank/DDBJ databases">
        <authorList>
            <person name="Lee D.-H."/>
        </authorList>
    </citation>
    <scope>NUCLEOTIDE SEQUENCE [LARGE SCALE GENOMIC DNA]</scope>
    <source>
        <strain evidence="5 6">UL073</strain>
    </source>
</reference>
<organism evidence="5 6">
    <name type="scientific">Zestomonas insulae</name>
    <dbReference type="NCBI Taxonomy" id="2809017"/>
    <lineage>
        <taxon>Bacteria</taxon>
        <taxon>Pseudomonadati</taxon>
        <taxon>Pseudomonadota</taxon>
        <taxon>Gammaproteobacteria</taxon>
        <taxon>Pseudomonadales</taxon>
        <taxon>Pseudomonadaceae</taxon>
        <taxon>Zestomonas</taxon>
    </lineage>
</organism>
<keyword evidence="2 3" id="KW-0732">Signal</keyword>
<keyword evidence="6" id="KW-1185">Reference proteome</keyword>
<feature type="domain" description="Solute-binding protein family 3/N-terminal" evidence="4">
    <location>
        <begin position="21"/>
        <end position="244"/>
    </location>
</feature>
<gene>
    <name evidence="5" type="ORF">JQX08_16445</name>
</gene>
<comment type="caution">
    <text evidence="5">The sequence shown here is derived from an EMBL/GenBank/DDBJ whole genome shotgun (WGS) entry which is preliminary data.</text>
</comment>
<evidence type="ECO:0000256" key="3">
    <source>
        <dbReference type="SAM" id="SignalP"/>
    </source>
</evidence>
<evidence type="ECO:0000259" key="4">
    <source>
        <dbReference type="SMART" id="SM00062"/>
    </source>
</evidence>
<dbReference type="PANTHER" id="PTHR35936">
    <property type="entry name" value="MEMBRANE-BOUND LYTIC MUREIN TRANSGLYCOSYLASE F"/>
    <property type="match status" value="1"/>
</dbReference>
<dbReference type="SUPFAM" id="SSF53850">
    <property type="entry name" value="Periplasmic binding protein-like II"/>
    <property type="match status" value="1"/>
</dbReference>
<dbReference type="Proteomes" id="UP000717995">
    <property type="component" value="Unassembled WGS sequence"/>
</dbReference>
<comment type="similarity">
    <text evidence="1">Belongs to the bacterial solute-binding protein 3 family.</text>
</comment>
<dbReference type="EMBL" id="JAFEUP010000005">
    <property type="protein sequence ID" value="MBM7062302.1"/>
    <property type="molecule type" value="Genomic_DNA"/>
</dbReference>
<feature type="signal peptide" evidence="3">
    <location>
        <begin position="1"/>
        <end position="19"/>
    </location>
</feature>
<sequence length="247" mass="27502">MSRILLLLLCMALGLAARAEPLRLVADPWPPFTDIHLPNRGLAGDLVSSALDRAGYTLDYSEKPWARALHELQSGACDVLVDAWYSPERAAYALYSEPYLVNRIRLFQRRGAAIPFSSLADLRGRSIAVVRGYSYAPAFDNDPALQRVPVIDFEMGARMLAAGRVELFVEDEWAAQFHLQRSLPELREQFDTLPRPLAENGLHILVRKSHPQAAQIVAAFNRALQAMRDDGSYARIVAAHEVTARAP</sequence>
<name>A0ABS2IK00_9GAMM</name>
<proteinExistence type="inferred from homology"/>
<dbReference type="InterPro" id="IPR001638">
    <property type="entry name" value="Solute-binding_3/MltF_N"/>
</dbReference>
<evidence type="ECO:0000256" key="1">
    <source>
        <dbReference type="ARBA" id="ARBA00010333"/>
    </source>
</evidence>
<evidence type="ECO:0000313" key="5">
    <source>
        <dbReference type="EMBL" id="MBM7062302.1"/>
    </source>
</evidence>
<protein>
    <submittedName>
        <fullName evidence="5">Transporter substrate-binding domain-containing protein</fullName>
    </submittedName>
</protein>
<dbReference type="SMART" id="SM00062">
    <property type="entry name" value="PBPb"/>
    <property type="match status" value="1"/>
</dbReference>
<feature type="chain" id="PRO_5045561549" evidence="3">
    <location>
        <begin position="20"/>
        <end position="247"/>
    </location>
</feature>